<dbReference type="InterPro" id="IPR005517">
    <property type="entry name" value="Transl_elong_EFG/EF2_IV"/>
</dbReference>
<dbReference type="NCBIfam" id="TIGR00231">
    <property type="entry name" value="small_GTP"/>
    <property type="match status" value="1"/>
</dbReference>
<dbReference type="Pfam" id="PF00009">
    <property type="entry name" value="GTP_EFTU"/>
    <property type="match status" value="1"/>
</dbReference>
<dbReference type="CDD" id="cd01684">
    <property type="entry name" value="Tet_like_IV"/>
    <property type="match status" value="1"/>
</dbReference>
<dbReference type="PROSITE" id="PS51722">
    <property type="entry name" value="G_TR_2"/>
    <property type="match status" value="1"/>
</dbReference>
<dbReference type="SUPFAM" id="SSF50447">
    <property type="entry name" value="Translation proteins"/>
    <property type="match status" value="1"/>
</dbReference>
<keyword evidence="1" id="KW-0547">Nucleotide-binding</keyword>
<dbReference type="PRINTS" id="PR01037">
    <property type="entry name" value="TCRTETOQM"/>
</dbReference>
<dbReference type="PRINTS" id="PR00315">
    <property type="entry name" value="ELONGATNFCT"/>
</dbReference>
<dbReference type="InterPro" id="IPR035647">
    <property type="entry name" value="EFG_III/V"/>
</dbReference>
<dbReference type="InterPro" id="IPR009000">
    <property type="entry name" value="Transl_B-barrel_sf"/>
</dbReference>
<dbReference type="PROSITE" id="PS00301">
    <property type="entry name" value="G_TR_1"/>
    <property type="match status" value="1"/>
</dbReference>
<dbReference type="InterPro" id="IPR005225">
    <property type="entry name" value="Small_GTP-bd"/>
</dbReference>
<dbReference type="PANTHER" id="PTHR43261:SF1">
    <property type="entry name" value="RIBOSOME-RELEASING FACTOR 2, MITOCHONDRIAL"/>
    <property type="match status" value="1"/>
</dbReference>
<feature type="domain" description="Tr-type G" evidence="4">
    <location>
        <begin position="1"/>
        <end position="248"/>
    </location>
</feature>
<evidence type="ECO:0000256" key="1">
    <source>
        <dbReference type="ARBA" id="ARBA00022741"/>
    </source>
</evidence>
<dbReference type="EMBL" id="JAVHUY010000032">
    <property type="protein sequence ID" value="MDQ7908662.1"/>
    <property type="molecule type" value="Genomic_DNA"/>
</dbReference>
<dbReference type="InterPro" id="IPR031157">
    <property type="entry name" value="G_TR_CS"/>
</dbReference>
<dbReference type="InterPro" id="IPR000640">
    <property type="entry name" value="EFG_V-like"/>
</dbReference>
<evidence type="ECO:0000256" key="3">
    <source>
        <dbReference type="ARBA" id="ARBA00023134"/>
    </source>
</evidence>
<comment type="caution">
    <text evidence="5">The sequence shown here is derived from an EMBL/GenBank/DDBJ whole genome shotgun (WGS) entry which is preliminary data.</text>
</comment>
<dbReference type="CDD" id="cd04168">
    <property type="entry name" value="TetM_like"/>
    <property type="match status" value="1"/>
</dbReference>
<evidence type="ECO:0000259" key="4">
    <source>
        <dbReference type="PROSITE" id="PS51722"/>
    </source>
</evidence>
<keyword evidence="2" id="KW-0648">Protein biosynthesis</keyword>
<dbReference type="PANTHER" id="PTHR43261">
    <property type="entry name" value="TRANSLATION ELONGATION FACTOR G-RELATED"/>
    <property type="match status" value="1"/>
</dbReference>
<dbReference type="Pfam" id="PF03764">
    <property type="entry name" value="EFG_IV"/>
    <property type="match status" value="1"/>
</dbReference>
<dbReference type="InterPro" id="IPR014721">
    <property type="entry name" value="Ribsml_uS5_D2-typ_fold_subgr"/>
</dbReference>
<dbReference type="InterPro" id="IPR000795">
    <property type="entry name" value="T_Tr_GTP-bd_dom"/>
</dbReference>
<reference evidence="5 6" key="1">
    <citation type="submission" date="2023-08" db="EMBL/GenBank/DDBJ databases">
        <title>Phytohabitans sansha sp. nov., isolated from marine sediment.</title>
        <authorList>
            <person name="Zhao Y."/>
            <person name="Yi K."/>
        </authorList>
    </citation>
    <scope>NUCLEOTIDE SEQUENCE [LARGE SCALE GENOMIC DNA]</scope>
    <source>
        <strain evidence="5 6">ZYX-F-186</strain>
    </source>
</reference>
<evidence type="ECO:0000256" key="2">
    <source>
        <dbReference type="ARBA" id="ARBA00022917"/>
    </source>
</evidence>
<dbReference type="RefSeq" id="WP_308715923.1">
    <property type="nucleotide sequence ID" value="NZ_JAVHUY010000032.1"/>
</dbReference>
<keyword evidence="6" id="KW-1185">Reference proteome</keyword>
<dbReference type="Pfam" id="PF00679">
    <property type="entry name" value="EFG_C"/>
    <property type="match status" value="1"/>
</dbReference>
<dbReference type="Pfam" id="PF22042">
    <property type="entry name" value="EF-G_D2"/>
    <property type="match status" value="1"/>
</dbReference>
<accession>A0ABU0ZRT4</accession>
<dbReference type="SUPFAM" id="SSF54211">
    <property type="entry name" value="Ribosomal protein S5 domain 2-like"/>
    <property type="match status" value="1"/>
</dbReference>
<dbReference type="InterPro" id="IPR041095">
    <property type="entry name" value="EFG_II"/>
</dbReference>
<evidence type="ECO:0000313" key="5">
    <source>
        <dbReference type="EMBL" id="MDQ7908662.1"/>
    </source>
</evidence>
<dbReference type="InterPro" id="IPR053905">
    <property type="entry name" value="EF-G-like_DII"/>
</dbReference>
<dbReference type="Gene3D" id="3.30.70.870">
    <property type="entry name" value="Elongation Factor G (Translational Gtpase), domain 3"/>
    <property type="match status" value="1"/>
</dbReference>
<evidence type="ECO:0000313" key="6">
    <source>
        <dbReference type="Proteomes" id="UP001230908"/>
    </source>
</evidence>
<proteinExistence type="predicted"/>
<dbReference type="Proteomes" id="UP001230908">
    <property type="component" value="Unassembled WGS sequence"/>
</dbReference>
<dbReference type="Gene3D" id="3.40.50.300">
    <property type="entry name" value="P-loop containing nucleotide triphosphate hydrolases"/>
    <property type="match status" value="1"/>
</dbReference>
<dbReference type="SUPFAM" id="SSF52540">
    <property type="entry name" value="P-loop containing nucleoside triphosphate hydrolases"/>
    <property type="match status" value="1"/>
</dbReference>
<keyword evidence="3" id="KW-0342">GTP-binding</keyword>
<gene>
    <name evidence="5" type="ORF">RB614_29430</name>
</gene>
<dbReference type="SUPFAM" id="SSF54980">
    <property type="entry name" value="EF-G C-terminal domain-like"/>
    <property type="match status" value="2"/>
</dbReference>
<dbReference type="InterPro" id="IPR020568">
    <property type="entry name" value="Ribosomal_Su5_D2-typ_SF"/>
</dbReference>
<sequence length="650" mass="68975">MSTLNLGILAHVDAGKTSLTERLLYEAGVIDEIGSVDAGSTQTDSMALERQRGITIRSAVVSFAIGDVTVNLIDTPGHPDFIAEVERVLSVLDGAVLVVSAVEGVQAQTRVLMRTLRRLRIPTLLFVNKVDRVGARYAGLLADLAEKLTAGAVPMGTVAALGTRDAAFVPDGAALVDALTRHDDALLAAYVADERTVTPRRLRSSLAAATGTAAVHPVFFGSAITGAGVPALMQGIAELLPAAAGDPRGPLSGTVFKVERGPAGEKVAYVRVFSGTVRTRDRLRDDGKVTAIGVFDRGGTVRADEVPAGRIGKLWGLGGVRIGDPVGTPHGAAAHHFAPPSLETVVVPARPADKGALHTALTQLAEQDPLIDLRQDPIRQEISVSLYGEVQKEVIQATLAGEYGIDVAFRESATICVERPAGSGAAAERMGEEGNPFLATVGLRVDPAPAGSGVGYRLEVELGSMPYAFMKAVEDTVRETLEQGLRGWRVTDCVVTMTHSGYAPRQSHAHATFDKSMSSTGFDFRGLTPLVLMTALSRAGTVVHEPLHRFRLEFPAGTYGTLLPVLVRLGGIPGQPDLRGPVGVLEGEIPAARVHELQQRLPGLTRGEGVVENMFNRYAPVRGPAPGRARWDANPLDRKEYLLRVMRRVP</sequence>
<dbReference type="Gene3D" id="2.40.30.10">
    <property type="entry name" value="Translation factors"/>
    <property type="match status" value="1"/>
</dbReference>
<dbReference type="CDD" id="cd03690">
    <property type="entry name" value="Tet_II"/>
    <property type="match status" value="1"/>
</dbReference>
<dbReference type="Gene3D" id="3.30.230.10">
    <property type="match status" value="1"/>
</dbReference>
<organism evidence="5 6">
    <name type="scientific">Phytohabitans maris</name>
    <dbReference type="NCBI Taxonomy" id="3071409"/>
    <lineage>
        <taxon>Bacteria</taxon>
        <taxon>Bacillati</taxon>
        <taxon>Actinomycetota</taxon>
        <taxon>Actinomycetes</taxon>
        <taxon>Micromonosporales</taxon>
        <taxon>Micromonosporaceae</taxon>
    </lineage>
</organism>
<dbReference type="Pfam" id="PF14492">
    <property type="entry name" value="EFG_III"/>
    <property type="match status" value="1"/>
</dbReference>
<dbReference type="InterPro" id="IPR027417">
    <property type="entry name" value="P-loop_NTPase"/>
</dbReference>
<protein>
    <submittedName>
        <fullName evidence="5">TetM/TetW/TetO/TetS family tetracycline resistance ribosomal protection protein</fullName>
    </submittedName>
</protein>
<dbReference type="SMART" id="SM00889">
    <property type="entry name" value="EFG_IV"/>
    <property type="match status" value="1"/>
</dbReference>
<name>A0ABU0ZRT4_9ACTN</name>